<feature type="chain" id="PRO_5030524798" description="TonB-dependent receptor" evidence="4">
    <location>
        <begin position="26"/>
        <end position="555"/>
    </location>
</feature>
<gene>
    <name evidence="5" type="ORF">FHS57_001931</name>
</gene>
<name>A0A7W5ZLD7_9BACT</name>
<keyword evidence="4" id="KW-0732">Signal</keyword>
<reference evidence="5 6" key="1">
    <citation type="submission" date="2020-08" db="EMBL/GenBank/DDBJ databases">
        <title>Genomic Encyclopedia of Type Strains, Phase IV (KMG-IV): sequencing the most valuable type-strain genomes for metagenomic binning, comparative biology and taxonomic classification.</title>
        <authorList>
            <person name="Goeker M."/>
        </authorList>
    </citation>
    <scope>NUCLEOTIDE SEQUENCE [LARGE SCALE GENOMIC DNA]</scope>
    <source>
        <strain evidence="5 6">DSM 17976</strain>
    </source>
</reference>
<evidence type="ECO:0000313" key="5">
    <source>
        <dbReference type="EMBL" id="MBB3837934.1"/>
    </source>
</evidence>
<comment type="caution">
    <text evidence="5">The sequence shown here is derived from an EMBL/GenBank/DDBJ whole genome shotgun (WGS) entry which is preliminary data.</text>
</comment>
<keyword evidence="3" id="KW-0998">Cell outer membrane</keyword>
<evidence type="ECO:0008006" key="7">
    <source>
        <dbReference type="Google" id="ProtNLM"/>
    </source>
</evidence>
<protein>
    <recommendedName>
        <fullName evidence="7">TonB-dependent receptor</fullName>
    </recommendedName>
</protein>
<evidence type="ECO:0000256" key="3">
    <source>
        <dbReference type="ARBA" id="ARBA00023237"/>
    </source>
</evidence>
<dbReference type="GO" id="GO:0009279">
    <property type="term" value="C:cell outer membrane"/>
    <property type="evidence" value="ECO:0007669"/>
    <property type="project" value="UniProtKB-SubCell"/>
</dbReference>
<accession>A0A7W5ZLD7</accession>
<dbReference type="Gene3D" id="2.40.170.20">
    <property type="entry name" value="TonB-dependent receptor, beta-barrel domain"/>
    <property type="match status" value="1"/>
</dbReference>
<sequence>MKKVPSIKPLRLLVVASCFSLPALAQKQSGEIDSQTFEIEKKKKIELPPANRLYNKLQPFTSEEDNRKLNYEFRTPKLTLGTPKITPTVLPVNGENKEDEGGNLNNYVKVGGGNYGKIYGETFIGNNTEDLAYDIHFKHLSNQTGPVDGQNSANSENRLKLNGQYIGNSFKLGGTAFYDRDNYYFYANRSAPNAEILKGNIRQTINTFGLQVGLDNIDNNKFIDYSIKTSLYRLSDRYSASETDWGTNFSGSVPITENIFALLNADAYVSQRTDAETFKRNLFSVKPAFKFSYDAFTVTAAFKAVNETDDRLKINRTVGFPQVEVDAVPLAGVHVFAGYGGDLNRNTLRSLLGENRWLGPNVTIANTERSRDIYGGFKGELGPSFQFEGKVSYATFKNFYGFNNDWLDSTKFAVVYDADYIKVLTVSAQVGYQYQNIVRSTLRGDFYDYNVKRLEAPWGRPRSTVTWNNSFVFSKKMFATIDAYYIGGLKNKNFQTGTTHNLKSIVDLNLKIDYLLTRNFSAFASINNLLGKNYERYLYYPQQGLNFLAGLSFQF</sequence>
<keyword evidence="2" id="KW-0472">Membrane</keyword>
<evidence type="ECO:0000256" key="1">
    <source>
        <dbReference type="ARBA" id="ARBA00004442"/>
    </source>
</evidence>
<dbReference type="SUPFAM" id="SSF56935">
    <property type="entry name" value="Porins"/>
    <property type="match status" value="1"/>
</dbReference>
<feature type="signal peptide" evidence="4">
    <location>
        <begin position="1"/>
        <end position="25"/>
    </location>
</feature>
<proteinExistence type="predicted"/>
<dbReference type="EMBL" id="JACIBY010000003">
    <property type="protein sequence ID" value="MBB3837934.1"/>
    <property type="molecule type" value="Genomic_DNA"/>
</dbReference>
<evidence type="ECO:0000256" key="2">
    <source>
        <dbReference type="ARBA" id="ARBA00023136"/>
    </source>
</evidence>
<dbReference type="RefSeq" id="WP_229601295.1">
    <property type="nucleotide sequence ID" value="NZ_JACIBY010000003.1"/>
</dbReference>
<evidence type="ECO:0000256" key="4">
    <source>
        <dbReference type="SAM" id="SignalP"/>
    </source>
</evidence>
<dbReference type="Proteomes" id="UP000541352">
    <property type="component" value="Unassembled WGS sequence"/>
</dbReference>
<evidence type="ECO:0000313" key="6">
    <source>
        <dbReference type="Proteomes" id="UP000541352"/>
    </source>
</evidence>
<dbReference type="AlphaFoldDB" id="A0A7W5ZLD7"/>
<keyword evidence="6" id="KW-1185">Reference proteome</keyword>
<organism evidence="5 6">
    <name type="scientific">Runella defluvii</name>
    <dbReference type="NCBI Taxonomy" id="370973"/>
    <lineage>
        <taxon>Bacteria</taxon>
        <taxon>Pseudomonadati</taxon>
        <taxon>Bacteroidota</taxon>
        <taxon>Cytophagia</taxon>
        <taxon>Cytophagales</taxon>
        <taxon>Spirosomataceae</taxon>
        <taxon>Runella</taxon>
    </lineage>
</organism>
<comment type="subcellular location">
    <subcellularLocation>
        <location evidence="1">Cell outer membrane</location>
    </subcellularLocation>
</comment>
<dbReference type="InterPro" id="IPR036942">
    <property type="entry name" value="Beta-barrel_TonB_sf"/>
</dbReference>